<comment type="caution">
    <text evidence="1">The sequence shown here is derived from an EMBL/GenBank/DDBJ whole genome shotgun (WGS) entry which is preliminary data.</text>
</comment>
<name>A0AAD4I635_9PLEO</name>
<dbReference type="AlphaFoldDB" id="A0AAD4I635"/>
<proteinExistence type="predicted"/>
<evidence type="ECO:0000313" key="1">
    <source>
        <dbReference type="EMBL" id="KAG9185006.1"/>
    </source>
</evidence>
<sequence length="199" mass="21139">MLARFSPTAPSPANAGVPILFRVGNYTEAPGSVVVFRCQGTINTPRGPDIPQKVVFASLQTSPNQLWTSSAQQAHEAADAAGFAVHSCLAIGKGSAFGLPTLSGSQDQATLHAMPSQELLRWLQPTELQQGYKCVGRAVFTCVSRVPAFPASQSIAAQEGFFVMRAQQLVQTFVQAFSPSQGRSAEYDQVGSLVKLGKL</sequence>
<dbReference type="EMBL" id="JAANER010000006">
    <property type="protein sequence ID" value="KAG9187935.1"/>
    <property type="molecule type" value="Genomic_DNA"/>
</dbReference>
<evidence type="ECO:0000313" key="4">
    <source>
        <dbReference type="Proteomes" id="UP001199106"/>
    </source>
</evidence>
<accession>A0AAD4I635</accession>
<dbReference type="EMBL" id="JAANER010000013">
    <property type="protein sequence ID" value="KAG9185006.1"/>
    <property type="molecule type" value="Genomic_DNA"/>
</dbReference>
<protein>
    <submittedName>
        <fullName evidence="1">Uncharacterized protein</fullName>
    </submittedName>
</protein>
<evidence type="ECO:0000313" key="3">
    <source>
        <dbReference type="EMBL" id="KAG9189981.1"/>
    </source>
</evidence>
<gene>
    <name evidence="2" type="ORF">G6011_01858</name>
    <name evidence="3" type="ORF">G6011_08069</name>
    <name evidence="1" type="ORF">G6011_11836</name>
</gene>
<reference evidence="1" key="1">
    <citation type="submission" date="2021-07" db="EMBL/GenBank/DDBJ databases">
        <title>Genome Resource of American Ginseng Black Spot Pathogen Alternaria panax.</title>
        <authorList>
            <person name="Qiu C."/>
            <person name="Wang W."/>
            <person name="Liu Z."/>
        </authorList>
    </citation>
    <scope>NUCLEOTIDE SEQUENCE</scope>
    <source>
        <strain evidence="1">BNCC115425</strain>
    </source>
</reference>
<evidence type="ECO:0000313" key="2">
    <source>
        <dbReference type="EMBL" id="KAG9187935.1"/>
    </source>
</evidence>
<dbReference type="EMBL" id="JAANER010000004">
    <property type="protein sequence ID" value="KAG9189981.1"/>
    <property type="molecule type" value="Genomic_DNA"/>
</dbReference>
<keyword evidence="4" id="KW-1185">Reference proteome</keyword>
<dbReference type="Proteomes" id="UP001199106">
    <property type="component" value="Unassembled WGS sequence"/>
</dbReference>
<organism evidence="1 4">
    <name type="scientific">Alternaria panax</name>
    <dbReference type="NCBI Taxonomy" id="48097"/>
    <lineage>
        <taxon>Eukaryota</taxon>
        <taxon>Fungi</taxon>
        <taxon>Dikarya</taxon>
        <taxon>Ascomycota</taxon>
        <taxon>Pezizomycotina</taxon>
        <taxon>Dothideomycetes</taxon>
        <taxon>Pleosporomycetidae</taxon>
        <taxon>Pleosporales</taxon>
        <taxon>Pleosporineae</taxon>
        <taxon>Pleosporaceae</taxon>
        <taxon>Alternaria</taxon>
        <taxon>Alternaria sect. Panax</taxon>
    </lineage>
</organism>